<keyword evidence="4 13" id="KW-0560">Oxidoreductase</keyword>
<feature type="binding site" evidence="13">
    <location>
        <position position="103"/>
    </location>
    <ligand>
        <name>sn-glycerol 3-phosphate</name>
        <dbReference type="ChEBI" id="CHEBI:57597"/>
    </ligand>
</feature>
<name>A0A9D1DJE1_9FIRM</name>
<comment type="catalytic activity">
    <reaction evidence="13">
        <text>sn-glycerol 3-phosphate + NAD(+) = dihydroxyacetone phosphate + NADH + H(+)</text>
        <dbReference type="Rhea" id="RHEA:11092"/>
        <dbReference type="ChEBI" id="CHEBI:15378"/>
        <dbReference type="ChEBI" id="CHEBI:57540"/>
        <dbReference type="ChEBI" id="CHEBI:57597"/>
        <dbReference type="ChEBI" id="CHEBI:57642"/>
        <dbReference type="ChEBI" id="CHEBI:57945"/>
        <dbReference type="EC" id="1.1.1.94"/>
    </reaction>
</comment>
<feature type="binding site" evidence="13">
    <location>
        <position position="250"/>
    </location>
    <ligand>
        <name>sn-glycerol 3-phosphate</name>
        <dbReference type="ChEBI" id="CHEBI:57597"/>
    </ligand>
</feature>
<dbReference type="InterPro" id="IPR011128">
    <property type="entry name" value="G3P_DH_NAD-dep_N"/>
</dbReference>
<reference evidence="20" key="2">
    <citation type="journal article" date="2021" name="PeerJ">
        <title>Extensive microbial diversity within the chicken gut microbiome revealed by metagenomics and culture.</title>
        <authorList>
            <person name="Gilroy R."/>
            <person name="Ravi A."/>
            <person name="Getino M."/>
            <person name="Pursley I."/>
            <person name="Horton D.L."/>
            <person name="Alikhan N.F."/>
            <person name="Baker D."/>
            <person name="Gharbi K."/>
            <person name="Hall N."/>
            <person name="Watson M."/>
            <person name="Adriaenssens E.M."/>
            <person name="Foster-Nyarko E."/>
            <person name="Jarju S."/>
            <person name="Secka A."/>
            <person name="Antonio M."/>
            <person name="Oren A."/>
            <person name="Chaudhuri R.R."/>
            <person name="La Ragione R."/>
            <person name="Hildebrand F."/>
            <person name="Pallen M.J."/>
        </authorList>
    </citation>
    <scope>NUCLEOTIDE SEQUENCE</scope>
    <source>
        <strain evidence="20">ChiBcec15-4380</strain>
    </source>
</reference>
<evidence type="ECO:0000256" key="4">
    <source>
        <dbReference type="ARBA" id="ARBA00023002"/>
    </source>
</evidence>
<dbReference type="GO" id="GO:0005975">
    <property type="term" value="P:carbohydrate metabolic process"/>
    <property type="evidence" value="ECO:0007669"/>
    <property type="project" value="InterPro"/>
</dbReference>
<dbReference type="HAMAP" id="MF_00394">
    <property type="entry name" value="NAD_Glyc3P_dehydrog"/>
    <property type="match status" value="1"/>
</dbReference>
<protein>
    <recommendedName>
        <fullName evidence="11 13">Glycerol-3-phosphate dehydrogenase [NAD(P)+]</fullName>
        <ecNumber evidence="10 13">1.1.1.94</ecNumber>
    </recommendedName>
    <alternativeName>
        <fullName evidence="13">NAD(P)(+)-dependent glycerol-3-phosphate dehydrogenase</fullName>
    </alternativeName>
    <alternativeName>
        <fullName evidence="12 13">NAD(P)H-dependent dihydroxyacetone-phosphate reductase</fullName>
    </alternativeName>
</protein>
<keyword evidence="6 13" id="KW-0443">Lipid metabolism</keyword>
<accession>A0A9D1DJE1</accession>
<evidence type="ECO:0000256" key="1">
    <source>
        <dbReference type="ARBA" id="ARBA00011009"/>
    </source>
</evidence>
<proteinExistence type="inferred from homology"/>
<feature type="domain" description="Glycerol-3-phosphate dehydrogenase NAD-dependent N-terminal" evidence="18">
    <location>
        <begin position="3"/>
        <end position="154"/>
    </location>
</feature>
<dbReference type="GO" id="GO:0046167">
    <property type="term" value="P:glycerol-3-phosphate biosynthetic process"/>
    <property type="evidence" value="ECO:0007669"/>
    <property type="project" value="UniProtKB-UniRule"/>
</dbReference>
<gene>
    <name evidence="13" type="primary">gpsA</name>
    <name evidence="20" type="ORF">IAA53_10795</name>
</gene>
<feature type="domain" description="Glycerol-3-phosphate dehydrogenase NAD-dependent C-terminal" evidence="19">
    <location>
        <begin position="174"/>
        <end position="314"/>
    </location>
</feature>
<evidence type="ECO:0000256" key="3">
    <source>
        <dbReference type="ARBA" id="ARBA00022857"/>
    </source>
</evidence>
<reference evidence="20" key="1">
    <citation type="submission" date="2020-10" db="EMBL/GenBank/DDBJ databases">
        <authorList>
            <person name="Gilroy R."/>
        </authorList>
    </citation>
    <scope>NUCLEOTIDE SEQUENCE</scope>
    <source>
        <strain evidence="20">ChiBcec15-4380</strain>
    </source>
</reference>
<comment type="function">
    <text evidence="13">Catalyzes the reduction of the glycolytic intermediate dihydroxyacetone phosphate (DHAP) to sn-glycerol 3-phosphate (G3P), the key precursor for phospholipid synthesis.</text>
</comment>
<dbReference type="FunFam" id="3.40.50.720:FF:000019">
    <property type="entry name" value="Glycerol-3-phosphate dehydrogenase [NAD(P)+]"/>
    <property type="match status" value="1"/>
</dbReference>
<keyword evidence="7 13" id="KW-0594">Phospholipid biosynthesis</keyword>
<evidence type="ECO:0000313" key="21">
    <source>
        <dbReference type="Proteomes" id="UP000824239"/>
    </source>
</evidence>
<dbReference type="SUPFAM" id="SSF51735">
    <property type="entry name" value="NAD(P)-binding Rossmann-fold domains"/>
    <property type="match status" value="1"/>
</dbReference>
<feature type="active site" description="Proton acceptor" evidence="13 14">
    <location>
        <position position="185"/>
    </location>
</feature>
<dbReference type="GO" id="GO:0006650">
    <property type="term" value="P:glycerophospholipid metabolic process"/>
    <property type="evidence" value="ECO:0007669"/>
    <property type="project" value="UniProtKB-UniRule"/>
</dbReference>
<keyword evidence="13" id="KW-0963">Cytoplasm</keyword>
<evidence type="ECO:0000256" key="13">
    <source>
        <dbReference type="HAMAP-Rule" id="MF_00394"/>
    </source>
</evidence>
<feature type="binding site" evidence="13">
    <location>
        <position position="103"/>
    </location>
    <ligand>
        <name>NADPH</name>
        <dbReference type="ChEBI" id="CHEBI:57783"/>
    </ligand>
</feature>
<evidence type="ECO:0000256" key="10">
    <source>
        <dbReference type="ARBA" id="ARBA00066687"/>
    </source>
</evidence>
<dbReference type="FunFam" id="1.10.1040.10:FF:000001">
    <property type="entry name" value="Glycerol-3-phosphate dehydrogenase [NAD(P)+]"/>
    <property type="match status" value="1"/>
</dbReference>
<feature type="binding site" evidence="16">
    <location>
        <begin position="7"/>
        <end position="12"/>
    </location>
    <ligand>
        <name>NAD(+)</name>
        <dbReference type="ChEBI" id="CHEBI:57540"/>
    </ligand>
</feature>
<dbReference type="SUPFAM" id="SSF48179">
    <property type="entry name" value="6-phosphogluconate dehydrogenase C-terminal domain-like"/>
    <property type="match status" value="1"/>
</dbReference>
<feature type="binding site" evidence="13">
    <location>
        <position position="248"/>
    </location>
    <ligand>
        <name>sn-glycerol 3-phosphate</name>
        <dbReference type="ChEBI" id="CHEBI:57597"/>
    </ligand>
</feature>
<comment type="pathway">
    <text evidence="13">Membrane lipid metabolism; glycerophospholipid metabolism.</text>
</comment>
<feature type="binding site" evidence="15">
    <location>
        <begin position="249"/>
        <end position="250"/>
    </location>
    <ligand>
        <name>substrate</name>
    </ligand>
</feature>
<dbReference type="PANTHER" id="PTHR11728:SF1">
    <property type="entry name" value="GLYCEROL-3-PHOSPHATE DEHYDROGENASE [NAD(+)] 2, CHLOROPLASTIC"/>
    <property type="match status" value="1"/>
</dbReference>
<dbReference type="EC" id="1.1.1.94" evidence="10 13"/>
<dbReference type="GO" id="GO:0008654">
    <property type="term" value="P:phospholipid biosynthetic process"/>
    <property type="evidence" value="ECO:0007669"/>
    <property type="project" value="UniProtKB-KW"/>
</dbReference>
<dbReference type="InterPro" id="IPR036291">
    <property type="entry name" value="NAD(P)-bd_dom_sf"/>
</dbReference>
<keyword evidence="2 13" id="KW-0444">Lipid biosynthesis</keyword>
<feature type="binding site" evidence="13">
    <location>
        <position position="31"/>
    </location>
    <ligand>
        <name>NADPH</name>
        <dbReference type="ChEBI" id="CHEBI:57783"/>
    </ligand>
</feature>
<dbReference type="GO" id="GO:0046168">
    <property type="term" value="P:glycerol-3-phosphate catabolic process"/>
    <property type="evidence" value="ECO:0007669"/>
    <property type="project" value="InterPro"/>
</dbReference>
<dbReference type="PRINTS" id="PR00077">
    <property type="entry name" value="GPDHDRGNASE"/>
</dbReference>
<feature type="binding site" evidence="13">
    <location>
        <position position="132"/>
    </location>
    <ligand>
        <name>sn-glycerol 3-phosphate</name>
        <dbReference type="ChEBI" id="CHEBI:57597"/>
    </ligand>
</feature>
<comment type="subcellular location">
    <subcellularLocation>
        <location evidence="13">Cytoplasm</location>
    </subcellularLocation>
</comment>
<dbReference type="Pfam" id="PF07479">
    <property type="entry name" value="NAD_Gly3P_dh_C"/>
    <property type="match status" value="1"/>
</dbReference>
<evidence type="ECO:0000256" key="6">
    <source>
        <dbReference type="ARBA" id="ARBA00023098"/>
    </source>
</evidence>
<comment type="caution">
    <text evidence="13">Lacks conserved residue(s) required for the propagation of feature annotation.</text>
</comment>
<evidence type="ECO:0000259" key="19">
    <source>
        <dbReference type="Pfam" id="PF07479"/>
    </source>
</evidence>
<dbReference type="InterPro" id="IPR013328">
    <property type="entry name" value="6PGD_dom2"/>
</dbReference>
<evidence type="ECO:0000256" key="5">
    <source>
        <dbReference type="ARBA" id="ARBA00023027"/>
    </source>
</evidence>
<evidence type="ECO:0000256" key="15">
    <source>
        <dbReference type="PIRSR" id="PIRSR000114-2"/>
    </source>
</evidence>
<feature type="binding site" evidence="13">
    <location>
        <position position="134"/>
    </location>
    <ligand>
        <name>NADPH</name>
        <dbReference type="ChEBI" id="CHEBI:57783"/>
    </ligand>
</feature>
<dbReference type="Proteomes" id="UP000824239">
    <property type="component" value="Unassembled WGS sequence"/>
</dbReference>
<evidence type="ECO:0000256" key="11">
    <source>
        <dbReference type="ARBA" id="ARBA00069372"/>
    </source>
</evidence>
<dbReference type="NCBIfam" id="NF000940">
    <property type="entry name" value="PRK00094.1-2"/>
    <property type="match status" value="1"/>
</dbReference>
<keyword evidence="3 13" id="KW-0521">NADP</keyword>
<dbReference type="NCBIfam" id="NF000942">
    <property type="entry name" value="PRK00094.1-4"/>
    <property type="match status" value="1"/>
</dbReference>
<sequence length="332" mass="35671">MTITMLGSGAWGTALANLLSDNGHTVYLWNRSEEKAADMERNRRNPRLQGVELHPALTVTASLACVQESDMVVFATPSFAIAETARRVKALLRPETVLVSVTKGIEPKTGLRMTEILTRETGRTAVALSGPSHAEEVSRGLPTGCVSACEDVELAELVQDVFMNDVFRVYASVDVVGVELSAAMKNVIALCAGISDGLGLGDNTKALLVTRGLTELARLGLALGGRMETFSGLAGVGDMIVTCTSLHSRNRRAGILIGRGISPQQAMEQVGAVVEGYYAAQSAYDLSRRAGVEMPICREAYQVLYEGKDPNTAVLDLMHRGKKHEFEDSAWM</sequence>
<feature type="binding site" evidence="13">
    <location>
        <position position="275"/>
    </location>
    <ligand>
        <name>NADPH</name>
        <dbReference type="ChEBI" id="CHEBI:57783"/>
    </ligand>
</feature>
<keyword evidence="8 13" id="KW-1208">Phospholipid metabolism</keyword>
<feature type="binding site" evidence="13">
    <location>
        <position position="249"/>
    </location>
    <ligand>
        <name>NADPH</name>
        <dbReference type="ChEBI" id="CHEBI:57783"/>
    </ligand>
</feature>
<evidence type="ECO:0000256" key="14">
    <source>
        <dbReference type="PIRSR" id="PIRSR000114-1"/>
    </source>
</evidence>
<dbReference type="PROSITE" id="PS00957">
    <property type="entry name" value="NAD_G3PDH"/>
    <property type="match status" value="1"/>
</dbReference>
<dbReference type="Gene3D" id="3.40.50.720">
    <property type="entry name" value="NAD(P)-binding Rossmann-like Domain"/>
    <property type="match status" value="1"/>
</dbReference>
<evidence type="ECO:0000256" key="17">
    <source>
        <dbReference type="RuleBase" id="RU000437"/>
    </source>
</evidence>
<evidence type="ECO:0000256" key="8">
    <source>
        <dbReference type="ARBA" id="ARBA00023264"/>
    </source>
</evidence>
<feature type="binding site" evidence="13">
    <location>
        <position position="130"/>
    </location>
    <ligand>
        <name>sn-glycerol 3-phosphate</name>
        <dbReference type="ChEBI" id="CHEBI:57597"/>
    </ligand>
</feature>
<organism evidence="20 21">
    <name type="scientific">Candidatus Avoscillospira avicola</name>
    <dbReference type="NCBI Taxonomy" id="2840706"/>
    <lineage>
        <taxon>Bacteria</taxon>
        <taxon>Bacillati</taxon>
        <taxon>Bacillota</taxon>
        <taxon>Clostridia</taxon>
        <taxon>Eubacteriales</taxon>
        <taxon>Oscillospiraceae</taxon>
        <taxon>Oscillospiraceae incertae sedis</taxon>
        <taxon>Candidatus Avoscillospira</taxon>
    </lineage>
</organism>
<keyword evidence="5 13" id="KW-0520">NAD</keyword>
<comment type="caution">
    <text evidence="20">The sequence shown here is derived from an EMBL/GenBank/DDBJ whole genome shotgun (WGS) entry which is preliminary data.</text>
</comment>
<dbReference type="InterPro" id="IPR006109">
    <property type="entry name" value="G3P_DH_NAD-dep_C"/>
</dbReference>
<dbReference type="InterPro" id="IPR008927">
    <property type="entry name" value="6-PGluconate_DH-like_C_sf"/>
</dbReference>
<dbReference type="GO" id="GO:0005829">
    <property type="term" value="C:cytosol"/>
    <property type="evidence" value="ECO:0007669"/>
    <property type="project" value="TreeGrafter"/>
</dbReference>
<evidence type="ECO:0000256" key="7">
    <source>
        <dbReference type="ARBA" id="ARBA00023209"/>
    </source>
</evidence>
<feature type="binding site" evidence="16">
    <location>
        <position position="249"/>
    </location>
    <ligand>
        <name>NAD(+)</name>
        <dbReference type="ChEBI" id="CHEBI:57540"/>
    </ligand>
</feature>
<feature type="binding site" evidence="13">
    <location>
        <position position="273"/>
    </location>
    <ligand>
        <name>NADPH</name>
        <dbReference type="ChEBI" id="CHEBI:57783"/>
    </ligand>
</feature>
<feature type="binding site" evidence="13">
    <location>
        <position position="185"/>
    </location>
    <ligand>
        <name>sn-glycerol 3-phosphate</name>
        <dbReference type="ChEBI" id="CHEBI:57597"/>
    </ligand>
</feature>
<feature type="binding site" evidence="15">
    <location>
        <position position="103"/>
    </location>
    <ligand>
        <name>substrate</name>
    </ligand>
</feature>
<feature type="binding site" evidence="16">
    <location>
        <position position="134"/>
    </location>
    <ligand>
        <name>NAD(+)</name>
        <dbReference type="ChEBI" id="CHEBI:57540"/>
    </ligand>
</feature>
<evidence type="ECO:0000256" key="2">
    <source>
        <dbReference type="ARBA" id="ARBA00022516"/>
    </source>
</evidence>
<feature type="binding site" evidence="13">
    <location>
        <position position="238"/>
    </location>
    <ligand>
        <name>sn-glycerol 3-phosphate</name>
        <dbReference type="ChEBI" id="CHEBI:57597"/>
    </ligand>
</feature>
<dbReference type="GO" id="GO:0051287">
    <property type="term" value="F:NAD binding"/>
    <property type="evidence" value="ECO:0007669"/>
    <property type="project" value="InterPro"/>
</dbReference>
<dbReference type="PANTHER" id="PTHR11728">
    <property type="entry name" value="GLYCEROL-3-PHOSPHATE DEHYDROGENASE"/>
    <property type="match status" value="1"/>
</dbReference>
<dbReference type="Gene3D" id="1.10.1040.10">
    <property type="entry name" value="N-(1-d-carboxylethyl)-l-norvaline Dehydrogenase, domain 2"/>
    <property type="match status" value="1"/>
</dbReference>
<comment type="catalytic activity">
    <reaction evidence="9">
        <text>sn-glycerol 3-phosphate + NADP(+) = dihydroxyacetone phosphate + NADPH + H(+)</text>
        <dbReference type="Rhea" id="RHEA:11096"/>
        <dbReference type="ChEBI" id="CHEBI:15378"/>
        <dbReference type="ChEBI" id="CHEBI:57597"/>
        <dbReference type="ChEBI" id="CHEBI:57642"/>
        <dbReference type="ChEBI" id="CHEBI:57783"/>
        <dbReference type="ChEBI" id="CHEBI:58349"/>
        <dbReference type="EC" id="1.1.1.94"/>
    </reaction>
    <physiologicalReaction direction="right-to-left" evidence="9">
        <dbReference type="Rhea" id="RHEA:11098"/>
    </physiologicalReaction>
</comment>
<evidence type="ECO:0000256" key="16">
    <source>
        <dbReference type="PIRSR" id="PIRSR000114-3"/>
    </source>
</evidence>
<dbReference type="PIRSF" id="PIRSF000114">
    <property type="entry name" value="Glycerol-3-P_dh"/>
    <property type="match status" value="1"/>
</dbReference>
<evidence type="ECO:0000259" key="18">
    <source>
        <dbReference type="Pfam" id="PF01210"/>
    </source>
</evidence>
<feature type="binding site" evidence="13">
    <location>
        <position position="11"/>
    </location>
    <ligand>
        <name>NADPH</name>
        <dbReference type="ChEBI" id="CHEBI:57783"/>
    </ligand>
</feature>
<dbReference type="InterPro" id="IPR006168">
    <property type="entry name" value="G3P_DH_NAD-dep"/>
</dbReference>
<feature type="binding site" evidence="13">
    <location>
        <position position="249"/>
    </location>
    <ligand>
        <name>sn-glycerol 3-phosphate</name>
        <dbReference type="ChEBI" id="CHEBI:57597"/>
    </ligand>
</feature>
<keyword evidence="13" id="KW-0547">Nucleotide-binding</keyword>
<dbReference type="Pfam" id="PF01210">
    <property type="entry name" value="NAD_Gly3P_dh_N"/>
    <property type="match status" value="1"/>
</dbReference>
<evidence type="ECO:0000313" key="20">
    <source>
        <dbReference type="EMBL" id="HIR51740.1"/>
    </source>
</evidence>
<evidence type="ECO:0000256" key="12">
    <source>
        <dbReference type="ARBA" id="ARBA00080511"/>
    </source>
</evidence>
<dbReference type="AlphaFoldDB" id="A0A9D1DJE1"/>
<dbReference type="GO" id="GO:0047952">
    <property type="term" value="F:glycerol-3-phosphate dehydrogenase [NAD(P)+] activity"/>
    <property type="evidence" value="ECO:0007669"/>
    <property type="project" value="UniProtKB-UniRule"/>
</dbReference>
<comment type="similarity">
    <text evidence="1 13 17">Belongs to the NAD-dependent glycerol-3-phosphate dehydrogenase family.</text>
</comment>
<evidence type="ECO:0000256" key="9">
    <source>
        <dbReference type="ARBA" id="ARBA00052716"/>
    </source>
</evidence>
<dbReference type="EMBL" id="DVHE01000085">
    <property type="protein sequence ID" value="HIR51740.1"/>
    <property type="molecule type" value="Genomic_DNA"/>
</dbReference>